<dbReference type="AlphaFoldDB" id="A0A4U5M2K5"/>
<feature type="transmembrane region" description="Helical" evidence="1">
    <location>
        <begin position="66"/>
        <end position="84"/>
    </location>
</feature>
<evidence type="ECO:0000313" key="3">
    <source>
        <dbReference type="Proteomes" id="UP000298663"/>
    </source>
</evidence>
<dbReference type="EMBL" id="AZBU02000010">
    <property type="protein sequence ID" value="TKR62956.1"/>
    <property type="molecule type" value="Genomic_DNA"/>
</dbReference>
<feature type="transmembrane region" description="Helical" evidence="1">
    <location>
        <begin position="25"/>
        <end position="45"/>
    </location>
</feature>
<keyword evidence="1" id="KW-0472">Membrane</keyword>
<keyword evidence="1" id="KW-0812">Transmembrane</keyword>
<protein>
    <submittedName>
        <fullName evidence="2">Uncharacterized protein</fullName>
    </submittedName>
</protein>
<keyword evidence="1" id="KW-1133">Transmembrane helix</keyword>
<dbReference type="Proteomes" id="UP000298663">
    <property type="component" value="Unassembled WGS sequence"/>
</dbReference>
<accession>A0A4U5M2K5</accession>
<name>A0A4U5M2K5_STECR</name>
<reference evidence="2 3" key="2">
    <citation type="journal article" date="2019" name="G3 (Bethesda)">
        <title>Hybrid Assembly of the Genome of the Entomopathogenic Nematode Steinernema carpocapsae Identifies the X-Chromosome.</title>
        <authorList>
            <person name="Serra L."/>
            <person name="Macchietto M."/>
            <person name="Macias-Munoz A."/>
            <person name="McGill C.J."/>
            <person name="Rodriguez I.M."/>
            <person name="Rodriguez B."/>
            <person name="Murad R."/>
            <person name="Mortazavi A."/>
        </authorList>
    </citation>
    <scope>NUCLEOTIDE SEQUENCE [LARGE SCALE GENOMIC DNA]</scope>
    <source>
        <strain evidence="2 3">ALL</strain>
    </source>
</reference>
<keyword evidence="3" id="KW-1185">Reference proteome</keyword>
<organism evidence="2 3">
    <name type="scientific">Steinernema carpocapsae</name>
    <name type="common">Entomopathogenic nematode</name>
    <dbReference type="NCBI Taxonomy" id="34508"/>
    <lineage>
        <taxon>Eukaryota</taxon>
        <taxon>Metazoa</taxon>
        <taxon>Ecdysozoa</taxon>
        <taxon>Nematoda</taxon>
        <taxon>Chromadorea</taxon>
        <taxon>Rhabditida</taxon>
        <taxon>Tylenchina</taxon>
        <taxon>Panagrolaimomorpha</taxon>
        <taxon>Strongyloidoidea</taxon>
        <taxon>Steinernematidae</taxon>
        <taxon>Steinernema</taxon>
    </lineage>
</organism>
<sequence>MFPLNCYLLLGYTGLYMTQLKLGNVVFNVITVLFLNACLGMLLSFKLRWIQIVYPQRYKNAKSHWTWIYGLATQIPISIIFYWLSNRMSVAPPDDSRPMFCFTTDKPTFLLTLTNLEIPVTFFEELSYSGYNLNQFGYASQLDSLGFVLLARQALGNRGSGVTLIYSESWNDPGFGCVNNLQVLSSSGVRFA</sequence>
<evidence type="ECO:0000256" key="1">
    <source>
        <dbReference type="SAM" id="Phobius"/>
    </source>
</evidence>
<comment type="caution">
    <text evidence="2">The sequence shown here is derived from an EMBL/GenBank/DDBJ whole genome shotgun (WGS) entry which is preliminary data.</text>
</comment>
<gene>
    <name evidence="2" type="ORF">L596_026850</name>
</gene>
<reference evidence="2 3" key="1">
    <citation type="journal article" date="2015" name="Genome Biol.">
        <title>Comparative genomics of Steinernema reveals deeply conserved gene regulatory networks.</title>
        <authorList>
            <person name="Dillman A.R."/>
            <person name="Macchietto M."/>
            <person name="Porter C.F."/>
            <person name="Rogers A."/>
            <person name="Williams B."/>
            <person name="Antoshechkin I."/>
            <person name="Lee M.M."/>
            <person name="Goodwin Z."/>
            <person name="Lu X."/>
            <person name="Lewis E.E."/>
            <person name="Goodrich-Blair H."/>
            <person name="Stock S.P."/>
            <person name="Adams B.J."/>
            <person name="Sternberg P.W."/>
            <person name="Mortazavi A."/>
        </authorList>
    </citation>
    <scope>NUCLEOTIDE SEQUENCE [LARGE SCALE GENOMIC DNA]</scope>
    <source>
        <strain evidence="2 3">ALL</strain>
    </source>
</reference>
<evidence type="ECO:0000313" key="2">
    <source>
        <dbReference type="EMBL" id="TKR62956.1"/>
    </source>
</evidence>
<proteinExistence type="predicted"/>